<protein>
    <submittedName>
        <fullName evidence="2">Uncharacterized protein</fullName>
    </submittedName>
</protein>
<proteinExistence type="predicted"/>
<dbReference type="RefSeq" id="WP_255925399.1">
    <property type="nucleotide sequence ID" value="NZ_JANFNH010000003.1"/>
</dbReference>
<accession>A0ABT1P7Q7</accession>
<name>A0ABT1P7Q7_9ACTN</name>
<keyword evidence="1" id="KW-1133">Transmembrane helix</keyword>
<keyword evidence="3" id="KW-1185">Reference proteome</keyword>
<keyword evidence="1" id="KW-0812">Transmembrane</keyword>
<sequence>MSANTDKPNWQPSGRDQSHGLNIDEIESYLCQQAYIGKAQHFAERFADRMPWLTTSQRQVVIRHYSADWLNHMDHLASRYEERRQQDSLRHRSQKARLVALLLGAVAVTAGTVAELTSLLAARR</sequence>
<organism evidence="2 3">
    <name type="scientific">Streptantibioticus rubrisoli</name>
    <dbReference type="NCBI Taxonomy" id="1387313"/>
    <lineage>
        <taxon>Bacteria</taxon>
        <taxon>Bacillati</taxon>
        <taxon>Actinomycetota</taxon>
        <taxon>Actinomycetes</taxon>
        <taxon>Kitasatosporales</taxon>
        <taxon>Streptomycetaceae</taxon>
        <taxon>Streptantibioticus</taxon>
    </lineage>
</organism>
<evidence type="ECO:0000256" key="1">
    <source>
        <dbReference type="SAM" id="Phobius"/>
    </source>
</evidence>
<evidence type="ECO:0000313" key="2">
    <source>
        <dbReference type="EMBL" id="MCQ4041412.1"/>
    </source>
</evidence>
<dbReference type="Proteomes" id="UP001206206">
    <property type="component" value="Unassembled WGS sequence"/>
</dbReference>
<keyword evidence="1" id="KW-0472">Membrane</keyword>
<reference evidence="2 3" key="1">
    <citation type="submission" date="2022-06" db="EMBL/GenBank/DDBJ databases">
        <title>Draft genome sequence of type strain Streptomyces rubrisoli DSM 42083.</title>
        <authorList>
            <person name="Duangmal K."/>
            <person name="Klaysubun C."/>
        </authorList>
    </citation>
    <scope>NUCLEOTIDE SEQUENCE [LARGE SCALE GENOMIC DNA]</scope>
    <source>
        <strain evidence="2 3">DSM 42083</strain>
    </source>
</reference>
<dbReference type="EMBL" id="JANFNH010000003">
    <property type="protein sequence ID" value="MCQ4041412.1"/>
    <property type="molecule type" value="Genomic_DNA"/>
</dbReference>
<feature type="transmembrane region" description="Helical" evidence="1">
    <location>
        <begin position="98"/>
        <end position="122"/>
    </location>
</feature>
<gene>
    <name evidence="2" type="ORF">NON19_05055</name>
</gene>
<evidence type="ECO:0000313" key="3">
    <source>
        <dbReference type="Proteomes" id="UP001206206"/>
    </source>
</evidence>
<comment type="caution">
    <text evidence="2">The sequence shown here is derived from an EMBL/GenBank/DDBJ whole genome shotgun (WGS) entry which is preliminary data.</text>
</comment>